<dbReference type="InterPro" id="IPR042171">
    <property type="entry name" value="Acyl-CoA_hotdog"/>
</dbReference>
<dbReference type="PANTHER" id="PTHR38110">
    <property type="entry name" value="CHROMOSOME 23, WHOLE GENOME SHOTGUN SEQUENCE"/>
    <property type="match status" value="1"/>
</dbReference>
<dbReference type="RefSeq" id="WP_110338878.1">
    <property type="nucleotide sequence ID" value="NZ_MASU01000007.1"/>
</dbReference>
<dbReference type="EMBL" id="MASU01000007">
    <property type="protein sequence ID" value="PXY30760.1"/>
    <property type="molecule type" value="Genomic_DNA"/>
</dbReference>
<dbReference type="InterPro" id="IPR052389">
    <property type="entry name" value="Sec_Metab_Biosynth-Assoc"/>
</dbReference>
<accession>A0A318LJC4</accession>
<dbReference type="Pfam" id="PF13622">
    <property type="entry name" value="4HBT_3"/>
    <property type="match status" value="1"/>
</dbReference>
<proteinExistence type="predicted"/>
<evidence type="ECO:0000259" key="2">
    <source>
        <dbReference type="Pfam" id="PF20789"/>
    </source>
</evidence>
<dbReference type="PANTHER" id="PTHR38110:SF1">
    <property type="entry name" value="THIOESTERASE DOMAIN-CONTAINING PROTEIN"/>
    <property type="match status" value="1"/>
</dbReference>
<reference evidence="3 4" key="1">
    <citation type="submission" date="2016-07" db="EMBL/GenBank/DDBJ databases">
        <title>Draft genome sequence of Prauserella sp. YIM 121212, isolated from alkaline soil.</title>
        <authorList>
            <person name="Ruckert C."/>
            <person name="Albersmeier A."/>
            <person name="Jiang C.-L."/>
            <person name="Jiang Y."/>
            <person name="Kalinowski J."/>
            <person name="Schneider O."/>
            <person name="Winkler A."/>
            <person name="Zotchev S.B."/>
        </authorList>
    </citation>
    <scope>NUCLEOTIDE SEQUENCE [LARGE SCALE GENOMIC DNA]</scope>
    <source>
        <strain evidence="3 4">YIM 121212</strain>
    </source>
</reference>
<dbReference type="OrthoDB" id="5418286at2"/>
<dbReference type="AlphaFoldDB" id="A0A318LJC4"/>
<gene>
    <name evidence="3" type="ORF">BA062_19680</name>
</gene>
<evidence type="ECO:0000313" key="4">
    <source>
        <dbReference type="Proteomes" id="UP000247892"/>
    </source>
</evidence>
<dbReference type="SUPFAM" id="SSF54637">
    <property type="entry name" value="Thioesterase/thiol ester dehydrase-isomerase"/>
    <property type="match status" value="2"/>
</dbReference>
<evidence type="ECO:0000313" key="3">
    <source>
        <dbReference type="EMBL" id="PXY30760.1"/>
    </source>
</evidence>
<evidence type="ECO:0000259" key="1">
    <source>
        <dbReference type="Pfam" id="PF13622"/>
    </source>
</evidence>
<dbReference type="InterPro" id="IPR029069">
    <property type="entry name" value="HotDog_dom_sf"/>
</dbReference>
<dbReference type="InterPro" id="IPR049449">
    <property type="entry name" value="TesB_ACOT8-like_N"/>
</dbReference>
<evidence type="ECO:0008006" key="5">
    <source>
        <dbReference type="Google" id="ProtNLM"/>
    </source>
</evidence>
<sequence length="270" mass="29059">MSTPPYALDRFLTLTPAGDGWAVDVPPAWTPAGAAHGGVLFGMAVTAMGRRALHRDLLTATAHFLRPTLPGAARVTAQVVRSGRAHATMQATLSQDGKETVRVLAVFGTLPPGPPDTELKPPILPPPRECVQIHGAPSEDGRADYPSTLDVRIHPDVGWPHGRPSGRAEVTGWARMSDDRPHDDASLALLADGFPPAIFDALPMAHVPTLELTVHVRAKPSSSWLAGRFTTRVVNEPYLEEDGLLWDESGTLVVMSRQLALADRESPRRL</sequence>
<name>A0A318LJC4_9PSEU</name>
<dbReference type="Proteomes" id="UP000247892">
    <property type="component" value="Unassembled WGS sequence"/>
</dbReference>
<dbReference type="InterPro" id="IPR049450">
    <property type="entry name" value="ACOT8-like_C"/>
</dbReference>
<dbReference type="Gene3D" id="2.40.160.210">
    <property type="entry name" value="Acyl-CoA thioesterase, double hotdog domain"/>
    <property type="match status" value="1"/>
</dbReference>
<protein>
    <recommendedName>
        <fullName evidence="5">Acyl-CoA thioesterase</fullName>
    </recommendedName>
</protein>
<dbReference type="CDD" id="cd03443">
    <property type="entry name" value="PaaI_thioesterase"/>
    <property type="match status" value="1"/>
</dbReference>
<comment type="caution">
    <text evidence="3">The sequence shown here is derived from an EMBL/GenBank/DDBJ whole genome shotgun (WGS) entry which is preliminary data.</text>
</comment>
<keyword evidence="4" id="KW-1185">Reference proteome</keyword>
<feature type="domain" description="Acyl-CoA thioesterase-like C-terminal" evidence="2">
    <location>
        <begin position="127"/>
        <end position="261"/>
    </location>
</feature>
<dbReference type="Pfam" id="PF20789">
    <property type="entry name" value="4HBT_3C"/>
    <property type="match status" value="1"/>
</dbReference>
<organism evidence="3 4">
    <name type="scientific">Prauserella flavalba</name>
    <dbReference type="NCBI Taxonomy" id="1477506"/>
    <lineage>
        <taxon>Bacteria</taxon>
        <taxon>Bacillati</taxon>
        <taxon>Actinomycetota</taxon>
        <taxon>Actinomycetes</taxon>
        <taxon>Pseudonocardiales</taxon>
        <taxon>Pseudonocardiaceae</taxon>
        <taxon>Prauserella</taxon>
    </lineage>
</organism>
<feature type="domain" description="Acyl-CoA thioesterase-like N-terminal HotDog" evidence="1">
    <location>
        <begin position="26"/>
        <end position="108"/>
    </location>
</feature>